<dbReference type="EMBL" id="PGOL01004515">
    <property type="protein sequence ID" value="PKI37207.1"/>
    <property type="molecule type" value="Genomic_DNA"/>
</dbReference>
<name>A0A2I0HZS0_PUNGR</name>
<keyword evidence="2" id="KW-1185">Reference proteome</keyword>
<gene>
    <name evidence="1" type="ORF">CRG98_042398</name>
</gene>
<evidence type="ECO:0000313" key="1">
    <source>
        <dbReference type="EMBL" id="PKI37207.1"/>
    </source>
</evidence>
<reference evidence="1 2" key="1">
    <citation type="submission" date="2017-11" db="EMBL/GenBank/DDBJ databases">
        <title>De-novo sequencing of pomegranate (Punica granatum L.) genome.</title>
        <authorList>
            <person name="Akparov Z."/>
            <person name="Amiraslanov A."/>
            <person name="Hajiyeva S."/>
            <person name="Abbasov M."/>
            <person name="Kaur K."/>
            <person name="Hamwieh A."/>
            <person name="Solovyev V."/>
            <person name="Salamov A."/>
            <person name="Braich B."/>
            <person name="Kosarev P."/>
            <person name="Mahmoud A."/>
            <person name="Hajiyev E."/>
            <person name="Babayeva S."/>
            <person name="Izzatullayeva V."/>
            <person name="Mammadov A."/>
            <person name="Mammadov A."/>
            <person name="Sharifova S."/>
            <person name="Ojaghi J."/>
            <person name="Eynullazada K."/>
            <person name="Bayramov B."/>
            <person name="Abdulazimova A."/>
            <person name="Shahmuradov I."/>
        </authorList>
    </citation>
    <scope>NUCLEOTIDE SEQUENCE [LARGE SCALE GENOMIC DNA]</scope>
    <source>
        <strain evidence="2">cv. AG2017</strain>
        <tissue evidence="1">Leaf</tissue>
    </source>
</reference>
<dbReference type="AlphaFoldDB" id="A0A2I0HZS0"/>
<organism evidence="1 2">
    <name type="scientific">Punica granatum</name>
    <name type="common">Pomegranate</name>
    <dbReference type="NCBI Taxonomy" id="22663"/>
    <lineage>
        <taxon>Eukaryota</taxon>
        <taxon>Viridiplantae</taxon>
        <taxon>Streptophyta</taxon>
        <taxon>Embryophyta</taxon>
        <taxon>Tracheophyta</taxon>
        <taxon>Spermatophyta</taxon>
        <taxon>Magnoliopsida</taxon>
        <taxon>eudicotyledons</taxon>
        <taxon>Gunneridae</taxon>
        <taxon>Pentapetalae</taxon>
        <taxon>rosids</taxon>
        <taxon>malvids</taxon>
        <taxon>Myrtales</taxon>
        <taxon>Lythraceae</taxon>
        <taxon>Punica</taxon>
    </lineage>
</organism>
<evidence type="ECO:0008006" key="3">
    <source>
        <dbReference type="Google" id="ProtNLM"/>
    </source>
</evidence>
<protein>
    <recommendedName>
        <fullName evidence="3">Retrovirus-related Pol polyprotein from transposon TNT 1-94</fullName>
    </recommendedName>
</protein>
<proteinExistence type="predicted"/>
<sequence length="292" mass="32791">MSGTRFEVEKFDGTNDFELCRIEIKALLVEDDFQGVPKGKSKPPATLSTYEKIVMIVINIDIKIKDDDHALLLLSILSKTYERFVITMLYGRISITLDDIKATLNSKELLKKLIDFQGSDGERPIARSKMDCPRRSQGNDEYGVTEQCNGEDDILRVEANEGRRPSSYRVDLVHCGFLIGVTLIICHDRELFTAYQSIEGGRTLMTGQTCDIVEIGRVEIEMYDGSEQSSRLLKKSTCLGHGRVNQCKECTMVGKSLKSLVKRYVILDEAALIKQCKSTSRVKVEPCTKATS</sequence>
<accession>A0A2I0HZS0</accession>
<comment type="caution">
    <text evidence="1">The sequence shown here is derived from an EMBL/GenBank/DDBJ whole genome shotgun (WGS) entry which is preliminary data.</text>
</comment>
<dbReference type="Proteomes" id="UP000233551">
    <property type="component" value="Unassembled WGS sequence"/>
</dbReference>
<evidence type="ECO:0000313" key="2">
    <source>
        <dbReference type="Proteomes" id="UP000233551"/>
    </source>
</evidence>